<evidence type="ECO:0000256" key="3">
    <source>
        <dbReference type="ARBA" id="ARBA00023157"/>
    </source>
</evidence>
<evidence type="ECO:0000313" key="8">
    <source>
        <dbReference type="Proteomes" id="UP000051950"/>
    </source>
</evidence>
<keyword evidence="2" id="KW-0201">Cytochrome c-type biogenesis</keyword>
<dbReference type="InterPro" id="IPR017937">
    <property type="entry name" value="Thioredoxin_CS"/>
</dbReference>
<dbReference type="InterPro" id="IPR025380">
    <property type="entry name" value="DUF4369"/>
</dbReference>
<dbReference type="Pfam" id="PF14289">
    <property type="entry name" value="DUF4369"/>
    <property type="match status" value="1"/>
</dbReference>
<feature type="chain" id="PRO_5006665756" description="Thioredoxin domain-containing protein" evidence="5">
    <location>
        <begin position="19"/>
        <end position="372"/>
    </location>
</feature>
<dbReference type="CDD" id="cd02966">
    <property type="entry name" value="TlpA_like_family"/>
    <property type="match status" value="1"/>
</dbReference>
<keyword evidence="5" id="KW-0732">Signal</keyword>
<dbReference type="AlphaFoldDB" id="A0A0T5VVC5"/>
<dbReference type="InterPro" id="IPR013766">
    <property type="entry name" value="Thioredoxin_domain"/>
</dbReference>
<dbReference type="GO" id="GO:0030313">
    <property type="term" value="C:cell envelope"/>
    <property type="evidence" value="ECO:0007669"/>
    <property type="project" value="UniProtKB-SubCell"/>
</dbReference>
<dbReference type="GO" id="GO:0016491">
    <property type="term" value="F:oxidoreductase activity"/>
    <property type="evidence" value="ECO:0007669"/>
    <property type="project" value="InterPro"/>
</dbReference>
<protein>
    <recommendedName>
        <fullName evidence="6">Thioredoxin domain-containing protein</fullName>
    </recommendedName>
</protein>
<reference evidence="7 8" key="1">
    <citation type="submission" date="2015-11" db="EMBL/GenBank/DDBJ databases">
        <title>Sequence of Pedobacter ginsenosidimutans.</title>
        <authorList>
            <person name="Carson E."/>
            <person name="Keyser V."/>
            <person name="Newman J."/>
            <person name="Miller J."/>
        </authorList>
    </citation>
    <scope>NUCLEOTIDE SEQUENCE [LARGE SCALE GENOMIC DNA]</scope>
    <source>
        <strain evidence="7 8">KACC 14530</strain>
    </source>
</reference>
<evidence type="ECO:0000259" key="6">
    <source>
        <dbReference type="PROSITE" id="PS51352"/>
    </source>
</evidence>
<evidence type="ECO:0000256" key="2">
    <source>
        <dbReference type="ARBA" id="ARBA00022748"/>
    </source>
</evidence>
<dbReference type="InterPro" id="IPR036249">
    <property type="entry name" value="Thioredoxin-like_sf"/>
</dbReference>
<dbReference type="STRING" id="687842.ASU31_00570"/>
<feature type="domain" description="Thioredoxin" evidence="6">
    <location>
        <begin position="232"/>
        <end position="372"/>
    </location>
</feature>
<name>A0A0T5VVC5_9SPHI</name>
<keyword evidence="4" id="KW-0676">Redox-active center</keyword>
<feature type="signal peptide" evidence="5">
    <location>
        <begin position="1"/>
        <end position="18"/>
    </location>
</feature>
<dbReference type="GO" id="GO:0017004">
    <property type="term" value="P:cytochrome complex assembly"/>
    <property type="evidence" value="ECO:0007669"/>
    <property type="project" value="UniProtKB-KW"/>
</dbReference>
<dbReference type="EMBL" id="LMZQ01000001">
    <property type="protein sequence ID" value="KRT17825.1"/>
    <property type="molecule type" value="Genomic_DNA"/>
</dbReference>
<keyword evidence="8" id="KW-1185">Reference proteome</keyword>
<organism evidence="7 8">
    <name type="scientific">Pedobacter ginsenosidimutans</name>
    <dbReference type="NCBI Taxonomy" id="687842"/>
    <lineage>
        <taxon>Bacteria</taxon>
        <taxon>Pseudomonadati</taxon>
        <taxon>Bacteroidota</taxon>
        <taxon>Sphingobacteriia</taxon>
        <taxon>Sphingobacteriales</taxon>
        <taxon>Sphingobacteriaceae</taxon>
        <taxon>Pedobacter</taxon>
    </lineage>
</organism>
<dbReference type="PANTHER" id="PTHR42852">
    <property type="entry name" value="THIOL:DISULFIDE INTERCHANGE PROTEIN DSBE"/>
    <property type="match status" value="1"/>
</dbReference>
<dbReference type="PROSITE" id="PS00194">
    <property type="entry name" value="THIOREDOXIN_1"/>
    <property type="match status" value="1"/>
</dbReference>
<gene>
    <name evidence="7" type="ORF">ASU31_00570</name>
</gene>
<dbReference type="GO" id="GO:0016209">
    <property type="term" value="F:antioxidant activity"/>
    <property type="evidence" value="ECO:0007669"/>
    <property type="project" value="InterPro"/>
</dbReference>
<comment type="subcellular location">
    <subcellularLocation>
        <location evidence="1">Cell envelope</location>
    </subcellularLocation>
</comment>
<dbReference type="SUPFAM" id="SSF52833">
    <property type="entry name" value="Thioredoxin-like"/>
    <property type="match status" value="1"/>
</dbReference>
<proteinExistence type="predicted"/>
<dbReference type="PANTHER" id="PTHR42852:SF6">
    <property type="entry name" value="THIOL:DISULFIDE INTERCHANGE PROTEIN DSBE"/>
    <property type="match status" value="1"/>
</dbReference>
<evidence type="ECO:0000256" key="1">
    <source>
        <dbReference type="ARBA" id="ARBA00004196"/>
    </source>
</evidence>
<dbReference type="PROSITE" id="PS51352">
    <property type="entry name" value="THIOREDOXIN_2"/>
    <property type="match status" value="1"/>
</dbReference>
<comment type="caution">
    <text evidence="7">The sequence shown here is derived from an EMBL/GenBank/DDBJ whole genome shotgun (WGS) entry which is preliminary data.</text>
</comment>
<dbReference type="RefSeq" id="WP_057930454.1">
    <property type="nucleotide sequence ID" value="NZ_LMZQ01000001.1"/>
</dbReference>
<evidence type="ECO:0000256" key="4">
    <source>
        <dbReference type="ARBA" id="ARBA00023284"/>
    </source>
</evidence>
<dbReference type="Proteomes" id="UP000051950">
    <property type="component" value="Unassembled WGS sequence"/>
</dbReference>
<dbReference type="Gene3D" id="3.40.30.10">
    <property type="entry name" value="Glutaredoxin"/>
    <property type="match status" value="1"/>
</dbReference>
<dbReference type="InterPro" id="IPR050553">
    <property type="entry name" value="Thioredoxin_ResA/DsbE_sf"/>
</dbReference>
<evidence type="ECO:0000256" key="5">
    <source>
        <dbReference type="SAM" id="SignalP"/>
    </source>
</evidence>
<evidence type="ECO:0000313" key="7">
    <source>
        <dbReference type="EMBL" id="KRT17825.1"/>
    </source>
</evidence>
<sequence length="372" mass="41308">MKKTIISLLFLIPLAAFSQQEYMIKGNVSKVKSPAKVYLVYQDKGKMNFDSTLVAPNGSFVIKGTVSIPMKAFVMLAQDGEKMNSRPNPDQVGVYLENGEITINTPDSLFRANVGGTQLNEDQQELIGLLAPFKKTEIQLNADLKKLEAKPEERAQLEQVYQSMAMAKLQIQAGFIESHKNSLVSLNLLRAAFSPDQYLGKSTELFNGLSPELKSTTAAKAYLATLTKVKALTVGNMAPDFTMENTTGQQVRLDSFKGKYVLVDFWASWCGPCRRENPNVVKAYEKFKDKNFTILGISLDGGEHAKEKWMEAIASDGLKWEQLSDLKGWQSEAVKVFHINAVPANFLLDPSGKIIARDLRGNELEEKLSSIL</sequence>
<dbReference type="Pfam" id="PF00578">
    <property type="entry name" value="AhpC-TSA"/>
    <property type="match status" value="1"/>
</dbReference>
<accession>A0A0T5VVC5</accession>
<dbReference type="InterPro" id="IPR000866">
    <property type="entry name" value="AhpC/TSA"/>
</dbReference>
<keyword evidence="3" id="KW-1015">Disulfide bond</keyword>